<name>A0A0E0J175_ORYNI</name>
<reference evidence="2" key="2">
    <citation type="submission" date="2018-04" db="EMBL/GenBank/DDBJ databases">
        <title>OnivRS2 (Oryza nivara Reference Sequence Version 2).</title>
        <authorList>
            <person name="Zhang J."/>
            <person name="Kudrna D."/>
            <person name="Lee S."/>
            <person name="Talag J."/>
            <person name="Rajasekar S."/>
            <person name="Welchert J."/>
            <person name="Hsing Y.-I."/>
            <person name="Wing R.A."/>
        </authorList>
    </citation>
    <scope>NUCLEOTIDE SEQUENCE [LARGE SCALE GENOMIC DNA]</scope>
    <source>
        <strain evidence="2">SL10</strain>
    </source>
</reference>
<accession>A0A0E0J175</accession>
<dbReference type="Pfam" id="PF00271">
    <property type="entry name" value="Helicase_C"/>
    <property type="match status" value="1"/>
</dbReference>
<reference evidence="2" key="1">
    <citation type="submission" date="2015-04" db="UniProtKB">
        <authorList>
            <consortium name="EnsemblPlants"/>
        </authorList>
    </citation>
    <scope>IDENTIFICATION</scope>
    <source>
        <strain evidence="2">SL10</strain>
    </source>
</reference>
<evidence type="ECO:0000313" key="3">
    <source>
        <dbReference type="Proteomes" id="UP000006591"/>
    </source>
</evidence>
<evidence type="ECO:0000313" key="2">
    <source>
        <dbReference type="EnsemblPlants" id="ONIVA11G11000.1"/>
    </source>
</evidence>
<dbReference type="Gramene" id="ONIVA11G11000.1">
    <property type="protein sequence ID" value="ONIVA11G11000.1"/>
    <property type="gene ID" value="ONIVA11G11000"/>
</dbReference>
<dbReference type="PROSITE" id="PS51194">
    <property type="entry name" value="HELICASE_CTER"/>
    <property type="match status" value="1"/>
</dbReference>
<organism evidence="2">
    <name type="scientific">Oryza nivara</name>
    <name type="common">Indian wild rice</name>
    <name type="synonym">Oryza sativa f. spontanea</name>
    <dbReference type="NCBI Taxonomy" id="4536"/>
    <lineage>
        <taxon>Eukaryota</taxon>
        <taxon>Viridiplantae</taxon>
        <taxon>Streptophyta</taxon>
        <taxon>Embryophyta</taxon>
        <taxon>Tracheophyta</taxon>
        <taxon>Spermatophyta</taxon>
        <taxon>Magnoliopsida</taxon>
        <taxon>Liliopsida</taxon>
        <taxon>Poales</taxon>
        <taxon>Poaceae</taxon>
        <taxon>BOP clade</taxon>
        <taxon>Oryzoideae</taxon>
        <taxon>Oryzeae</taxon>
        <taxon>Oryzinae</taxon>
        <taxon>Oryza</taxon>
    </lineage>
</organism>
<dbReference type="PANTHER" id="PTHR18934:SF234">
    <property type="entry name" value="PRE-MRNA-SPLICING FACTOR ATP-DEPENDENT RNA HELICASE DEAH4-RELATED"/>
    <property type="match status" value="1"/>
</dbReference>
<keyword evidence="3" id="KW-1185">Reference proteome</keyword>
<dbReference type="GO" id="GO:0003723">
    <property type="term" value="F:RNA binding"/>
    <property type="evidence" value="ECO:0007669"/>
    <property type="project" value="TreeGrafter"/>
</dbReference>
<proteinExistence type="predicted"/>
<dbReference type="EnsemblPlants" id="ONIVA11G11000.1">
    <property type="protein sequence ID" value="ONIVA11G11000.1"/>
    <property type="gene ID" value="ONIVA11G11000"/>
</dbReference>
<dbReference type="Gramene" id="ONIVA11G11000.4">
    <property type="protein sequence ID" value="ONIVA11G11000.4"/>
    <property type="gene ID" value="ONIVA11G11000"/>
</dbReference>
<dbReference type="InterPro" id="IPR027417">
    <property type="entry name" value="P-loop_NTPase"/>
</dbReference>
<evidence type="ECO:0000259" key="1">
    <source>
        <dbReference type="PROSITE" id="PS51194"/>
    </source>
</evidence>
<dbReference type="AlphaFoldDB" id="A0A0E0J175"/>
<feature type="domain" description="Helicase C-terminal" evidence="1">
    <location>
        <begin position="26"/>
        <end position="192"/>
    </location>
</feature>
<protein>
    <recommendedName>
        <fullName evidence="1">Helicase C-terminal domain-containing protein</fullName>
    </recommendedName>
</protein>
<sequence>MYNSFLSIANHRYLASVSNSSKHSFSSTDIHVKESPGDVLIFMTGKDDIDKMVSKLEERIQNLEEGSCMDALVLPLHGSLPPEQQVRVFAPAPPNCRRFIVATNVAETSLTVDGVVFVIDCGYVKQRQYNPSSGMYSLDVVQISRLTSELGELEELGLGSAIGYTQFPFIKRSFSRLQSQKSSVLLLPEVFCI</sequence>
<dbReference type="Gene3D" id="3.40.50.300">
    <property type="entry name" value="P-loop containing nucleotide triphosphate hydrolases"/>
    <property type="match status" value="1"/>
</dbReference>
<dbReference type="PANTHER" id="PTHR18934">
    <property type="entry name" value="ATP-DEPENDENT RNA HELICASE"/>
    <property type="match status" value="1"/>
</dbReference>
<dbReference type="GO" id="GO:0004386">
    <property type="term" value="F:helicase activity"/>
    <property type="evidence" value="ECO:0007669"/>
    <property type="project" value="TreeGrafter"/>
</dbReference>
<dbReference type="Proteomes" id="UP000006591">
    <property type="component" value="Chromosome 11"/>
</dbReference>
<dbReference type="SUPFAM" id="SSF52540">
    <property type="entry name" value="P-loop containing nucleoside triphosphate hydrolases"/>
    <property type="match status" value="1"/>
</dbReference>
<dbReference type="InterPro" id="IPR001650">
    <property type="entry name" value="Helicase_C-like"/>
</dbReference>
<dbReference type="HOGENOM" id="CLU_1410849_0_0_1"/>
<dbReference type="CDD" id="cd18791">
    <property type="entry name" value="SF2_C_RHA"/>
    <property type="match status" value="1"/>
</dbReference>
<dbReference type="EnsemblPlants" id="ONIVA11G11000.4">
    <property type="protein sequence ID" value="ONIVA11G11000.4"/>
    <property type="gene ID" value="ONIVA11G11000"/>
</dbReference>